<dbReference type="InterPro" id="IPR048447">
    <property type="entry name" value="DUF1980_C"/>
</dbReference>
<dbReference type="Proteomes" id="UP000013085">
    <property type="component" value="Unassembled WGS sequence"/>
</dbReference>
<dbReference type="RefSeq" id="WP_002584147.1">
    <property type="nucleotide sequence ID" value="NZ_KB850978.1"/>
</dbReference>
<evidence type="ECO:0000259" key="2">
    <source>
        <dbReference type="Pfam" id="PF09323"/>
    </source>
</evidence>
<proteinExistence type="predicted"/>
<dbReference type="Pfam" id="PF21537">
    <property type="entry name" value="DUF1980_C"/>
    <property type="match status" value="1"/>
</dbReference>
<dbReference type="InterPro" id="IPR015402">
    <property type="entry name" value="DUF1980"/>
</dbReference>
<dbReference type="Pfam" id="PF09323">
    <property type="entry name" value="DUF1980"/>
    <property type="match status" value="1"/>
</dbReference>
<dbReference type="NCBIfam" id="TIGR03943">
    <property type="entry name" value="TIGR03943 family putative permease subunit"/>
    <property type="match status" value="1"/>
</dbReference>
<keyword evidence="1" id="KW-0472">Membrane</keyword>
<sequence>MTLRGKGINLQVLTECICYLLFGYLLFQLTFSGGYLNYVTPRMKPYLYGMSALMLLWAVFTGRYLLTPRYRVRLARSFVFIIPILLLAFRPADPGGSSMVRSYESSGFSMGFGNGGTDAYPEDDTGQSYGEENPWYDLRGLDEAEKTITIADEDYYTWMYELSNFYEKYEGYTVVMKGFVFRTPDIQKKCDFALVRLSMWCCAADLTPIGFLVDSDSEVTFKDDDWVTVTGTFGISEHEESLILKAQSIEAAGKPEEEYVYPYF</sequence>
<dbReference type="PANTHER" id="PTHR40047">
    <property type="entry name" value="UPF0703 PROTEIN YCGQ"/>
    <property type="match status" value="1"/>
</dbReference>
<dbReference type="InterPro" id="IPR052955">
    <property type="entry name" value="UPF0703_membrane_permease"/>
</dbReference>
<dbReference type="InterPro" id="IPR048493">
    <property type="entry name" value="DUF1980_N"/>
</dbReference>
<dbReference type="HOGENOM" id="CLU_070027_0_0_9"/>
<keyword evidence="1" id="KW-1133">Transmembrane helix</keyword>
<evidence type="ECO:0000259" key="3">
    <source>
        <dbReference type="Pfam" id="PF21537"/>
    </source>
</evidence>
<name>A0A0E2H8R6_9FIRM</name>
<dbReference type="PANTHER" id="PTHR40047:SF1">
    <property type="entry name" value="UPF0703 PROTEIN YCGQ"/>
    <property type="match status" value="1"/>
</dbReference>
<comment type="caution">
    <text evidence="4">The sequence shown here is derived from an EMBL/GenBank/DDBJ whole genome shotgun (WGS) entry which is preliminary data.</text>
</comment>
<evidence type="ECO:0008006" key="6">
    <source>
        <dbReference type="Google" id="ProtNLM"/>
    </source>
</evidence>
<evidence type="ECO:0000313" key="5">
    <source>
        <dbReference type="Proteomes" id="UP000013085"/>
    </source>
</evidence>
<feature type="domain" description="DUF1980" evidence="3">
    <location>
        <begin position="142"/>
        <end position="262"/>
    </location>
</feature>
<dbReference type="EMBL" id="AGYR01000036">
    <property type="protein sequence ID" value="ENZ13041.1"/>
    <property type="molecule type" value="Genomic_DNA"/>
</dbReference>
<reference evidence="4 5" key="1">
    <citation type="submission" date="2013-01" db="EMBL/GenBank/DDBJ databases">
        <title>The Genome Sequence of Clostridium clostridioforme 90A8.</title>
        <authorList>
            <consortium name="The Broad Institute Genome Sequencing Platform"/>
            <person name="Earl A."/>
            <person name="Ward D."/>
            <person name="Feldgarden M."/>
            <person name="Gevers D."/>
            <person name="Courvalin P."/>
            <person name="Lambert T."/>
            <person name="Walker B."/>
            <person name="Young S.K."/>
            <person name="Zeng Q."/>
            <person name="Gargeya S."/>
            <person name="Fitzgerald M."/>
            <person name="Haas B."/>
            <person name="Abouelleil A."/>
            <person name="Alvarado L."/>
            <person name="Arachchi H.M."/>
            <person name="Berlin A.M."/>
            <person name="Chapman S.B."/>
            <person name="Dewar J."/>
            <person name="Goldberg J."/>
            <person name="Griggs A."/>
            <person name="Gujja S."/>
            <person name="Hansen M."/>
            <person name="Howarth C."/>
            <person name="Imamovic A."/>
            <person name="Larimer J."/>
            <person name="McCowan C."/>
            <person name="Murphy C."/>
            <person name="Neiman D."/>
            <person name="Pearson M."/>
            <person name="Priest M."/>
            <person name="Roberts A."/>
            <person name="Saif S."/>
            <person name="Shea T."/>
            <person name="Sisk P."/>
            <person name="Sykes S."/>
            <person name="Wortman J."/>
            <person name="Nusbaum C."/>
            <person name="Birren B."/>
        </authorList>
    </citation>
    <scope>NUCLEOTIDE SEQUENCE [LARGE SCALE GENOMIC DNA]</scope>
    <source>
        <strain evidence="4 5">90A8</strain>
    </source>
</reference>
<evidence type="ECO:0000313" key="4">
    <source>
        <dbReference type="EMBL" id="ENZ13041.1"/>
    </source>
</evidence>
<feature type="transmembrane region" description="Helical" evidence="1">
    <location>
        <begin position="73"/>
        <end position="92"/>
    </location>
</feature>
<dbReference type="PATRIC" id="fig|999408.3.peg.3596"/>
<dbReference type="AlphaFoldDB" id="A0A0E2H8R6"/>
<feature type="transmembrane region" description="Helical" evidence="1">
    <location>
        <begin position="12"/>
        <end position="31"/>
    </location>
</feature>
<accession>A0A0E2H8R6</accession>
<protein>
    <recommendedName>
        <fullName evidence="6">TIGR03943 family protein</fullName>
    </recommendedName>
</protein>
<evidence type="ECO:0000256" key="1">
    <source>
        <dbReference type="SAM" id="Phobius"/>
    </source>
</evidence>
<feature type="domain" description="DUF1980" evidence="2">
    <location>
        <begin position="16"/>
        <end position="61"/>
    </location>
</feature>
<organism evidence="4 5">
    <name type="scientific">[Clostridium] clostridioforme 90A8</name>
    <dbReference type="NCBI Taxonomy" id="999408"/>
    <lineage>
        <taxon>Bacteria</taxon>
        <taxon>Bacillati</taxon>
        <taxon>Bacillota</taxon>
        <taxon>Clostridia</taxon>
        <taxon>Lachnospirales</taxon>
        <taxon>Lachnospiraceae</taxon>
        <taxon>Enterocloster</taxon>
    </lineage>
</organism>
<feature type="transmembrane region" description="Helical" evidence="1">
    <location>
        <begin position="46"/>
        <end position="66"/>
    </location>
</feature>
<keyword evidence="1" id="KW-0812">Transmembrane</keyword>
<gene>
    <name evidence="4" type="ORF">HMPREF1090_03322</name>
</gene>